<accession>A0A086XR82</accession>
<evidence type="ECO:0000259" key="5">
    <source>
        <dbReference type="PROSITE" id="PS50110"/>
    </source>
</evidence>
<keyword evidence="2" id="KW-0238">DNA-binding</keyword>
<protein>
    <submittedName>
        <fullName evidence="6">LuxR family transcriptional regulator</fullName>
    </submittedName>
</protein>
<dbReference type="Gene3D" id="3.40.50.2300">
    <property type="match status" value="1"/>
</dbReference>
<dbReference type="RefSeq" id="WP_036639770.1">
    <property type="nucleotide sequence ID" value="NZ_JFZB01000044.1"/>
</dbReference>
<organism evidence="6 7">
    <name type="scientific">Paenirhodobacter enshiensis</name>
    <dbReference type="NCBI Taxonomy" id="1105367"/>
    <lineage>
        <taxon>Bacteria</taxon>
        <taxon>Pseudomonadati</taxon>
        <taxon>Pseudomonadota</taxon>
        <taxon>Alphaproteobacteria</taxon>
        <taxon>Rhodobacterales</taxon>
        <taxon>Rhodobacter group</taxon>
        <taxon>Paenirhodobacter</taxon>
    </lineage>
</organism>
<dbReference type="InterPro" id="IPR051015">
    <property type="entry name" value="EvgA-like"/>
</dbReference>
<dbReference type="SUPFAM" id="SSF52172">
    <property type="entry name" value="CheY-like"/>
    <property type="match status" value="1"/>
</dbReference>
<evidence type="ECO:0000256" key="3">
    <source>
        <dbReference type="PROSITE-ProRule" id="PRU00169"/>
    </source>
</evidence>
<gene>
    <name evidence="6" type="ORF">CG50_09865</name>
</gene>
<dbReference type="PANTHER" id="PTHR45566">
    <property type="entry name" value="HTH-TYPE TRANSCRIPTIONAL REGULATOR YHJB-RELATED"/>
    <property type="match status" value="1"/>
</dbReference>
<dbReference type="PROSITE" id="PS50043">
    <property type="entry name" value="HTH_LUXR_2"/>
    <property type="match status" value="1"/>
</dbReference>
<dbReference type="OrthoDB" id="9814495at2"/>
<comment type="caution">
    <text evidence="6">The sequence shown here is derived from an EMBL/GenBank/DDBJ whole genome shotgun (WGS) entry which is preliminary data.</text>
</comment>
<dbReference type="CDD" id="cd17535">
    <property type="entry name" value="REC_NarL-like"/>
    <property type="match status" value="1"/>
</dbReference>
<dbReference type="STRING" id="1105367.CG50_09865"/>
<dbReference type="PROSITE" id="PS50110">
    <property type="entry name" value="RESPONSE_REGULATORY"/>
    <property type="match status" value="1"/>
</dbReference>
<keyword evidence="7" id="KW-1185">Reference proteome</keyword>
<dbReference type="AlphaFoldDB" id="A0A086XR82"/>
<evidence type="ECO:0000256" key="1">
    <source>
        <dbReference type="ARBA" id="ARBA00022553"/>
    </source>
</evidence>
<dbReference type="InterPro" id="IPR058245">
    <property type="entry name" value="NreC/VraR/RcsB-like_REC"/>
</dbReference>
<evidence type="ECO:0000256" key="2">
    <source>
        <dbReference type="ARBA" id="ARBA00023125"/>
    </source>
</evidence>
<dbReference type="PANTHER" id="PTHR45566:SF2">
    <property type="entry name" value="NARL SUBFAMILY"/>
    <property type="match status" value="1"/>
</dbReference>
<dbReference type="SMART" id="SM00421">
    <property type="entry name" value="HTH_LUXR"/>
    <property type="match status" value="1"/>
</dbReference>
<dbReference type="Pfam" id="PF00196">
    <property type="entry name" value="GerE"/>
    <property type="match status" value="1"/>
</dbReference>
<dbReference type="PROSITE" id="PS00622">
    <property type="entry name" value="HTH_LUXR_1"/>
    <property type="match status" value="1"/>
</dbReference>
<dbReference type="InterPro" id="IPR000792">
    <property type="entry name" value="Tscrpt_reg_LuxR_C"/>
</dbReference>
<dbReference type="eggNOG" id="COG2197">
    <property type="taxonomic scope" value="Bacteria"/>
</dbReference>
<dbReference type="Pfam" id="PF00072">
    <property type="entry name" value="Response_reg"/>
    <property type="match status" value="1"/>
</dbReference>
<feature type="domain" description="HTH luxR-type" evidence="4">
    <location>
        <begin position="142"/>
        <end position="207"/>
    </location>
</feature>
<dbReference type="EMBL" id="JFZB01000044">
    <property type="protein sequence ID" value="KFI24532.1"/>
    <property type="molecule type" value="Genomic_DNA"/>
</dbReference>
<proteinExistence type="predicted"/>
<reference evidence="6 7" key="1">
    <citation type="submission" date="2014-03" db="EMBL/GenBank/DDBJ databases">
        <title>Genome of Paenirhodobacter enshiensis DW2-9.</title>
        <authorList>
            <person name="Wang D."/>
            <person name="Wang G."/>
        </authorList>
    </citation>
    <scope>NUCLEOTIDE SEQUENCE [LARGE SCALE GENOMIC DNA]</scope>
    <source>
        <strain evidence="6 7">DW2-9</strain>
    </source>
</reference>
<dbReference type="InterPro" id="IPR016032">
    <property type="entry name" value="Sig_transdc_resp-reg_C-effctor"/>
</dbReference>
<dbReference type="SUPFAM" id="SSF46894">
    <property type="entry name" value="C-terminal effector domain of the bipartite response regulators"/>
    <property type="match status" value="1"/>
</dbReference>
<evidence type="ECO:0000313" key="7">
    <source>
        <dbReference type="Proteomes" id="UP000028824"/>
    </source>
</evidence>
<dbReference type="Proteomes" id="UP000028824">
    <property type="component" value="Unassembled WGS sequence"/>
</dbReference>
<evidence type="ECO:0000259" key="4">
    <source>
        <dbReference type="PROSITE" id="PS50043"/>
    </source>
</evidence>
<dbReference type="InterPro" id="IPR011006">
    <property type="entry name" value="CheY-like_superfamily"/>
</dbReference>
<evidence type="ECO:0000313" key="6">
    <source>
        <dbReference type="EMBL" id="KFI24532.1"/>
    </source>
</evidence>
<dbReference type="SMART" id="SM00448">
    <property type="entry name" value="REC"/>
    <property type="match status" value="1"/>
</dbReference>
<dbReference type="GO" id="GO:0003677">
    <property type="term" value="F:DNA binding"/>
    <property type="evidence" value="ECO:0007669"/>
    <property type="project" value="UniProtKB-KW"/>
</dbReference>
<dbReference type="GO" id="GO:0006355">
    <property type="term" value="P:regulation of DNA-templated transcription"/>
    <property type="evidence" value="ECO:0007669"/>
    <property type="project" value="InterPro"/>
</dbReference>
<keyword evidence="1 3" id="KW-0597">Phosphoprotein</keyword>
<dbReference type="InterPro" id="IPR001789">
    <property type="entry name" value="Sig_transdc_resp-reg_receiver"/>
</dbReference>
<dbReference type="CDD" id="cd06170">
    <property type="entry name" value="LuxR_C_like"/>
    <property type="match status" value="1"/>
</dbReference>
<name>A0A086XR82_9RHOB</name>
<dbReference type="GO" id="GO:0000160">
    <property type="term" value="P:phosphorelay signal transduction system"/>
    <property type="evidence" value="ECO:0007669"/>
    <property type="project" value="InterPro"/>
</dbReference>
<sequence length="209" mass="22754">MTPGDKLRLLIADDHAMILEMFQMFAGQTTDMELITAKDFDEAFGQIRDHGPFDIVLLDLQMPGMNGLEGLERALPANQGKPVAILTGNPTAHLVDDVLGRGGSGVVPKTMPLKTLANAIRFMAAGERYVPLELLSNRTAAREALEHPLTEREFSVLEHLADGSSNRDIASALSLAEQTVKMHVKSICRKLGVSNRTQAVIASRDKNLL</sequence>
<feature type="modified residue" description="4-aspartylphosphate" evidence="3">
    <location>
        <position position="59"/>
    </location>
</feature>
<feature type="domain" description="Response regulatory" evidence="5">
    <location>
        <begin position="8"/>
        <end position="124"/>
    </location>
</feature>
<dbReference type="PRINTS" id="PR00038">
    <property type="entry name" value="HTHLUXR"/>
</dbReference>